<evidence type="ECO:0000313" key="1">
    <source>
        <dbReference type="EMBL" id="HIX56078.1"/>
    </source>
</evidence>
<dbReference type="EMBL" id="DXEV01000027">
    <property type="protein sequence ID" value="HIX56078.1"/>
    <property type="molecule type" value="Genomic_DNA"/>
</dbReference>
<reference evidence="1" key="1">
    <citation type="journal article" date="2021" name="PeerJ">
        <title>Extensive microbial diversity within the chicken gut microbiome revealed by metagenomics and culture.</title>
        <authorList>
            <person name="Gilroy R."/>
            <person name="Ravi A."/>
            <person name="Getino M."/>
            <person name="Pursley I."/>
            <person name="Horton D.L."/>
            <person name="Alikhan N.F."/>
            <person name="Baker D."/>
            <person name="Gharbi K."/>
            <person name="Hall N."/>
            <person name="Watson M."/>
            <person name="Adriaenssens E.M."/>
            <person name="Foster-Nyarko E."/>
            <person name="Jarju S."/>
            <person name="Secka A."/>
            <person name="Antonio M."/>
            <person name="Oren A."/>
            <person name="Chaudhuri R.R."/>
            <person name="La Ragione R."/>
            <person name="Hildebrand F."/>
            <person name="Pallen M.J."/>
        </authorList>
    </citation>
    <scope>NUCLEOTIDE SEQUENCE</scope>
    <source>
        <strain evidence="1">USASDec5-558</strain>
    </source>
</reference>
<comment type="caution">
    <text evidence="1">The sequence shown here is derived from an EMBL/GenBank/DDBJ whole genome shotgun (WGS) entry which is preliminary data.</text>
</comment>
<dbReference type="Proteomes" id="UP000886829">
    <property type="component" value="Unassembled WGS sequence"/>
</dbReference>
<dbReference type="PANTHER" id="PTHR35370">
    <property type="entry name" value="CYTOPLASMIC PROTEIN-RELATED-RELATED"/>
    <property type="match status" value="1"/>
</dbReference>
<name>A0A9D2AZX7_9GAMM</name>
<protein>
    <submittedName>
        <fullName evidence="1">Type VI secretion system baseplate subunit TssF</fullName>
    </submittedName>
</protein>
<proteinExistence type="predicted"/>
<evidence type="ECO:0000313" key="2">
    <source>
        <dbReference type="Proteomes" id="UP000886829"/>
    </source>
</evidence>
<dbReference type="AlphaFoldDB" id="A0A9D2AZX7"/>
<accession>A0A9D2AZX7</accession>
<dbReference type="PANTHER" id="PTHR35370:SF1">
    <property type="entry name" value="TYPE VI SECRETION SYSTEM COMPONENT TSSF1"/>
    <property type="match status" value="1"/>
</dbReference>
<sequence length="705" mass="77554">MQPDFLEYYRKNLNTLRYAAEDFARAYPKIASCLSLSNFDCADPFVERLLEGSAFLASQVEANLDSGYARLLQQLVAHVAPLFNIPLPALACVQLKAVQMGQLPYITTGQTFTLPTVNGQSCTFSALWPLQLHPFVLQHWSYHHRVSDELPELGLGLQAKSVVACDVSLNVPLSTLRSWFELDPQQASALELFLNLPESEAAALYKILRNDQLAVYVRTNAPNGQSTLHQLDLLPCVASVYEQPSFLQEVVGGAAALDYMALYLHYPALCKFIRLQHLVEQWLKLNITSGRLIIVCNSEATLNTALGPESVLTHVLPLINVFAQRSNRTALTLRSDYQVHIDRTHPRDYEVLTIKAIECYDQQQRLRFVATPMTGLRPLLPAQSARRLKVKSVIGTGTQNSGTWGTPHAAMSAAATANTATVTATAATAWDNSESLPEAQLTPEVGFSWERRLPAVSAHPRSLYRISNVFVAFTGQAYDQVLSSALQNLEPQLWAAMAAEKQGAGAAHASDAAHATKPSMPIRDLGLDFVAQCYCSNGDLPYFLAKDAEIRSSNDVVSGVLLGDVTKMSPARLTTAADDDLQLLSFVLLNTTALLRQRDSEIVAYLQELLTACGDHSSEIEQLSHCIVGLKREHMTFRLWREGVVFFEEGALLTLTLDESFLGGSGLMFVAELLAQVLLSALELNAHAQLRVCTSTDKEVGVWMH</sequence>
<dbReference type="Pfam" id="PF05947">
    <property type="entry name" value="T6SS_TssF"/>
    <property type="match status" value="2"/>
</dbReference>
<organism evidence="1 2">
    <name type="scientific">Candidatus Anaerobiospirillum pullistercoris</name>
    <dbReference type="NCBI Taxonomy" id="2838452"/>
    <lineage>
        <taxon>Bacteria</taxon>
        <taxon>Pseudomonadati</taxon>
        <taxon>Pseudomonadota</taxon>
        <taxon>Gammaproteobacteria</taxon>
        <taxon>Aeromonadales</taxon>
        <taxon>Succinivibrionaceae</taxon>
        <taxon>Anaerobiospirillum</taxon>
    </lineage>
</organism>
<dbReference type="InterPro" id="IPR010272">
    <property type="entry name" value="T6SS_TssF"/>
</dbReference>
<reference evidence="1" key="2">
    <citation type="submission" date="2021-04" db="EMBL/GenBank/DDBJ databases">
        <authorList>
            <person name="Gilroy R."/>
        </authorList>
    </citation>
    <scope>NUCLEOTIDE SEQUENCE</scope>
    <source>
        <strain evidence="1">USASDec5-558</strain>
    </source>
</reference>
<gene>
    <name evidence="1" type="ORF">H9850_01225</name>
</gene>